<reference evidence="1 2" key="1">
    <citation type="journal article" date="2007" name="Nature">
        <title>Genome of the marsupial Monodelphis domestica reveals innovation in non-coding sequences.</title>
        <authorList>
            <person name="Mikkelsen T.S."/>
            <person name="Wakefield M.J."/>
            <person name="Aken B."/>
            <person name="Amemiya C.T."/>
            <person name="Chang J.L."/>
            <person name="Duke S."/>
            <person name="Garber M."/>
            <person name="Gentles A.J."/>
            <person name="Goodstadt L."/>
            <person name="Heger A."/>
            <person name="Jurka J."/>
            <person name="Kamal M."/>
            <person name="Mauceli E."/>
            <person name="Searle S.M."/>
            <person name="Sharpe T."/>
            <person name="Baker M.L."/>
            <person name="Batzer M.A."/>
            <person name="Benos P.V."/>
            <person name="Belov K."/>
            <person name="Clamp M."/>
            <person name="Cook A."/>
            <person name="Cuff J."/>
            <person name="Das R."/>
            <person name="Davidow L."/>
            <person name="Deakin J.E."/>
            <person name="Fazzari M.J."/>
            <person name="Glass J.L."/>
            <person name="Grabherr M."/>
            <person name="Greally J.M."/>
            <person name="Gu W."/>
            <person name="Hore T.A."/>
            <person name="Huttley G.A."/>
            <person name="Kleber M."/>
            <person name="Jirtle R.L."/>
            <person name="Koina E."/>
            <person name="Lee J.T."/>
            <person name="Mahony S."/>
            <person name="Marra M.A."/>
            <person name="Miller R.D."/>
            <person name="Nicholls R.D."/>
            <person name="Oda M."/>
            <person name="Papenfuss A.T."/>
            <person name="Parra Z.E."/>
            <person name="Pollock D.D."/>
            <person name="Ray D.A."/>
            <person name="Schein J.E."/>
            <person name="Speed T.P."/>
            <person name="Thompson K."/>
            <person name="VandeBerg J.L."/>
            <person name="Wade C.M."/>
            <person name="Walker J.A."/>
            <person name="Waters P.D."/>
            <person name="Webber C."/>
            <person name="Weidman J.R."/>
            <person name="Xie X."/>
            <person name="Zody M.C."/>
            <person name="Baldwin J."/>
            <person name="Abdouelleil A."/>
            <person name="Abdulkadir J."/>
            <person name="Abebe A."/>
            <person name="Abera B."/>
            <person name="Abreu J."/>
            <person name="Acer S.C."/>
            <person name="Aftuck L."/>
            <person name="Alexander A."/>
            <person name="An P."/>
            <person name="Anderson E."/>
            <person name="Anderson S."/>
            <person name="Arachi H."/>
            <person name="Azer M."/>
            <person name="Bachantsang P."/>
            <person name="Barry A."/>
            <person name="Bayul T."/>
            <person name="Berlin A."/>
            <person name="Bessette D."/>
            <person name="Bloom T."/>
            <person name="Bloom T."/>
            <person name="Boguslavskiy L."/>
            <person name="Bonnet C."/>
            <person name="Boukhgalter B."/>
            <person name="Bourzgui I."/>
            <person name="Brown A."/>
            <person name="Cahill P."/>
            <person name="Channer S."/>
            <person name="Cheshatsang Y."/>
            <person name="Chuda L."/>
            <person name="Citroen M."/>
            <person name="Collymore A."/>
            <person name="Cooke P."/>
            <person name="Costello M."/>
            <person name="D'Aco K."/>
            <person name="Daza R."/>
            <person name="De Haan G."/>
            <person name="DeGray S."/>
            <person name="DeMaso C."/>
            <person name="Dhargay N."/>
            <person name="Dooley K."/>
            <person name="Dooley E."/>
            <person name="Doricent M."/>
            <person name="Dorje P."/>
            <person name="Dorjee K."/>
            <person name="Dupes A."/>
            <person name="Elong R."/>
            <person name="Falk J."/>
            <person name="Farina A."/>
            <person name="Faro S."/>
            <person name="Ferguson D."/>
            <person name="Fisher S."/>
            <person name="Foley C.D."/>
            <person name="Franke A."/>
            <person name="Friedrich D."/>
            <person name="Gadbois L."/>
            <person name="Gearin G."/>
            <person name="Gearin C.R."/>
            <person name="Giannoukos G."/>
            <person name="Goode T."/>
            <person name="Graham J."/>
            <person name="Grandbois E."/>
            <person name="Grewal S."/>
            <person name="Gyaltsen K."/>
            <person name="Hafez N."/>
            <person name="Hagos B."/>
            <person name="Hall J."/>
            <person name="Henson C."/>
            <person name="Hollinger A."/>
            <person name="Honan T."/>
            <person name="Huard M.D."/>
            <person name="Hughes L."/>
            <person name="Hurhula B."/>
            <person name="Husby M.E."/>
            <person name="Kamat A."/>
            <person name="Kanga B."/>
            <person name="Kashin S."/>
            <person name="Khazanovich D."/>
            <person name="Kisner P."/>
            <person name="Lance K."/>
            <person name="Lara M."/>
            <person name="Lee W."/>
            <person name="Lennon N."/>
            <person name="Letendre F."/>
            <person name="LeVine R."/>
            <person name="Lipovsky A."/>
            <person name="Liu X."/>
            <person name="Liu J."/>
            <person name="Liu S."/>
            <person name="Lokyitsang T."/>
            <person name="Lokyitsang Y."/>
            <person name="Lubonja R."/>
            <person name="Lui A."/>
            <person name="MacDonald P."/>
            <person name="Magnisalis V."/>
            <person name="Maru K."/>
            <person name="Matthews C."/>
            <person name="McCusker W."/>
            <person name="McDonough S."/>
            <person name="Mehta T."/>
            <person name="Meldrim J."/>
            <person name="Meneus L."/>
            <person name="Mihai O."/>
            <person name="Mihalev A."/>
            <person name="Mihova T."/>
            <person name="Mittelman R."/>
            <person name="Mlenga V."/>
            <person name="Montmayeur A."/>
            <person name="Mulrain L."/>
            <person name="Navidi A."/>
            <person name="Naylor J."/>
            <person name="Negash T."/>
            <person name="Nguyen T."/>
            <person name="Nguyen N."/>
            <person name="Nicol R."/>
            <person name="Norbu C."/>
            <person name="Norbu N."/>
            <person name="Novod N."/>
            <person name="O'Neill B."/>
            <person name="Osman S."/>
            <person name="Markiewicz E."/>
            <person name="Oyono O.L."/>
            <person name="Patti C."/>
            <person name="Phunkhang P."/>
            <person name="Pierre F."/>
            <person name="Priest M."/>
            <person name="Raghuraman S."/>
            <person name="Rege F."/>
            <person name="Reyes R."/>
            <person name="Rise C."/>
            <person name="Rogov P."/>
            <person name="Ross K."/>
            <person name="Ryan E."/>
            <person name="Settipalli S."/>
            <person name="Shea T."/>
            <person name="Sherpa N."/>
            <person name="Shi L."/>
            <person name="Shih D."/>
            <person name="Sparrow T."/>
            <person name="Spaulding J."/>
            <person name="Stalker J."/>
            <person name="Stange-Thomann N."/>
            <person name="Stavropoulos S."/>
            <person name="Stone C."/>
            <person name="Strader C."/>
            <person name="Tesfaye S."/>
            <person name="Thomson T."/>
            <person name="Thoulutsang Y."/>
            <person name="Thoulutsang D."/>
            <person name="Topham K."/>
            <person name="Topping I."/>
            <person name="Tsamla T."/>
            <person name="Vassiliev H."/>
            <person name="Vo A."/>
            <person name="Wangchuk T."/>
            <person name="Wangdi T."/>
            <person name="Weiand M."/>
            <person name="Wilkinson J."/>
            <person name="Wilson A."/>
            <person name="Yadav S."/>
            <person name="Young G."/>
            <person name="Yu Q."/>
            <person name="Zembek L."/>
            <person name="Zhong D."/>
            <person name="Zimmer A."/>
            <person name="Zwirko Z."/>
            <person name="Jaffe D.B."/>
            <person name="Alvarez P."/>
            <person name="Brockman W."/>
            <person name="Butler J."/>
            <person name="Chin C."/>
            <person name="Gnerre S."/>
            <person name="MacCallum I."/>
            <person name="Graves J.A."/>
            <person name="Ponting C.P."/>
            <person name="Breen M."/>
            <person name="Samollow P.B."/>
            <person name="Lander E.S."/>
            <person name="Lindblad-Toh K."/>
        </authorList>
    </citation>
    <scope>NUCLEOTIDE SEQUENCE [LARGE SCALE GENOMIC DNA]</scope>
</reference>
<sequence length="60" mass="7347">SINYLKMVMVFHVWNSFLLHYLPTRIQLFLQWSDGKLTSFQNKDILFKRELKSDNEVVWK</sequence>
<accession>A0A5F8HDD4</accession>
<organism evidence="1 2">
    <name type="scientific">Monodelphis domestica</name>
    <name type="common">Gray short-tailed opossum</name>
    <dbReference type="NCBI Taxonomy" id="13616"/>
    <lineage>
        <taxon>Eukaryota</taxon>
        <taxon>Metazoa</taxon>
        <taxon>Chordata</taxon>
        <taxon>Craniata</taxon>
        <taxon>Vertebrata</taxon>
        <taxon>Euteleostomi</taxon>
        <taxon>Mammalia</taxon>
        <taxon>Metatheria</taxon>
        <taxon>Didelphimorphia</taxon>
        <taxon>Didelphidae</taxon>
        <taxon>Monodelphis</taxon>
    </lineage>
</organism>
<dbReference type="Ensembl" id="ENSMODT00000063205.1">
    <property type="protein sequence ID" value="ENSMODP00000057843.1"/>
    <property type="gene ID" value="ENSMODG00000042637.1"/>
</dbReference>
<dbReference type="InParanoid" id="A0A5F8HDD4"/>
<reference evidence="1" key="2">
    <citation type="submission" date="2025-08" db="UniProtKB">
        <authorList>
            <consortium name="Ensembl"/>
        </authorList>
    </citation>
    <scope>IDENTIFICATION</scope>
</reference>
<dbReference type="GO" id="GO:0005739">
    <property type="term" value="C:mitochondrion"/>
    <property type="evidence" value="ECO:0007669"/>
    <property type="project" value="InterPro"/>
</dbReference>
<protein>
    <submittedName>
        <fullName evidence="1">Uncharacterized protein</fullName>
    </submittedName>
</protein>
<evidence type="ECO:0000313" key="2">
    <source>
        <dbReference type="Proteomes" id="UP000002280"/>
    </source>
</evidence>
<dbReference type="AlphaFoldDB" id="A0A5F8HDD4"/>
<dbReference type="InterPro" id="IPR012575">
    <property type="entry name" value="NDUB1"/>
</dbReference>
<reference evidence="1" key="3">
    <citation type="submission" date="2025-09" db="UniProtKB">
        <authorList>
            <consortium name="Ensembl"/>
        </authorList>
    </citation>
    <scope>IDENTIFICATION</scope>
</reference>
<keyword evidence="2" id="KW-1185">Reference proteome</keyword>
<name>A0A5F8HDD4_MONDO</name>
<dbReference type="Proteomes" id="UP000002280">
    <property type="component" value="Chromosome 7"/>
</dbReference>
<dbReference type="Pfam" id="PF08040">
    <property type="entry name" value="NADH_oxidored"/>
    <property type="match status" value="1"/>
</dbReference>
<evidence type="ECO:0000313" key="1">
    <source>
        <dbReference type="Ensembl" id="ENSMODP00000057843.1"/>
    </source>
</evidence>
<proteinExistence type="predicted"/>